<dbReference type="EMBL" id="CACVBR010000036">
    <property type="protein sequence ID" value="CAA7196988.1"/>
    <property type="molecule type" value="Genomic_DNA"/>
</dbReference>
<evidence type="ECO:0008006" key="3">
    <source>
        <dbReference type="Google" id="ProtNLM"/>
    </source>
</evidence>
<protein>
    <recommendedName>
        <fullName evidence="3">DUF3945 domain-containing protein</fullName>
    </recommendedName>
</protein>
<organism evidence="1 2">
    <name type="scientific">Chryseobacterium potabilaquae</name>
    <dbReference type="NCBI Taxonomy" id="2675057"/>
    <lineage>
        <taxon>Bacteria</taxon>
        <taxon>Pseudomonadati</taxon>
        <taxon>Bacteroidota</taxon>
        <taxon>Flavobacteriia</taxon>
        <taxon>Flavobacteriales</taxon>
        <taxon>Weeksellaceae</taxon>
        <taxon>Chryseobacterium group</taxon>
        <taxon>Chryseobacterium</taxon>
    </lineage>
</organism>
<name>A0A6N4X895_9FLAO</name>
<gene>
    <name evidence="1" type="ORF">CHRY9293_03046</name>
</gene>
<keyword evidence="2" id="KW-1185">Reference proteome</keyword>
<dbReference type="Proteomes" id="UP000445144">
    <property type="component" value="Unassembled WGS sequence"/>
</dbReference>
<sequence>MKTTLENKEFDELEYLKYQMKYLGFGENEKLYKDLEIGINSHEKQFHINALSDKTLLENTVNITLEFRKSDQGKVFINSYHGELINEKGSRISHHFPVHKEDSYTVKEAINLLEGRSVKIELLNPKSGENEPVFTKLNFVEPKTEKDNYQFQNFYKNYGIYTRQIVERAHLVFDKPEHKENAIKSLEKGNIVNVKFELKDRVVEGKAVLNPQYKNINLYDQDMNRINTNKPLLGLDVDNKHQKSNIKEHNISRSI</sequence>
<accession>A0A6N4X895</accession>
<proteinExistence type="predicted"/>
<evidence type="ECO:0000313" key="1">
    <source>
        <dbReference type="EMBL" id="CAA7196988.1"/>
    </source>
</evidence>
<dbReference type="AlphaFoldDB" id="A0A6N4X895"/>
<evidence type="ECO:0000313" key="2">
    <source>
        <dbReference type="Proteomes" id="UP000445144"/>
    </source>
</evidence>
<reference evidence="1 2" key="1">
    <citation type="submission" date="2020-01" db="EMBL/GenBank/DDBJ databases">
        <authorList>
            <person name="Rodrigo-Torres L."/>
            <person name="Arahal R. D."/>
            <person name="Lucena T."/>
        </authorList>
    </citation>
    <scope>NUCLEOTIDE SEQUENCE [LARGE SCALE GENOMIC DNA]</scope>
    <source>
        <strain evidence="1 2">CECT 9293</strain>
    </source>
</reference>
<dbReference type="RefSeq" id="WP_162033704.1">
    <property type="nucleotide sequence ID" value="NZ_CACVBR010000036.1"/>
</dbReference>